<dbReference type="HOGENOM" id="CLU_3291833_0_0_4"/>
<accession>B1Y3N1</accession>
<gene>
    <name evidence="1" type="ordered locus">Lcho_3478</name>
</gene>
<dbReference type="Proteomes" id="UP000001693">
    <property type="component" value="Chromosome"/>
</dbReference>
<keyword evidence="2" id="KW-1185">Reference proteome</keyword>
<reference evidence="1 2" key="1">
    <citation type="submission" date="2008-03" db="EMBL/GenBank/DDBJ databases">
        <title>Complete sequence of Leptothrix cholodnii SP-6.</title>
        <authorList>
            <consortium name="US DOE Joint Genome Institute"/>
            <person name="Copeland A."/>
            <person name="Lucas S."/>
            <person name="Lapidus A."/>
            <person name="Glavina del Rio T."/>
            <person name="Dalin E."/>
            <person name="Tice H."/>
            <person name="Bruce D."/>
            <person name="Goodwin L."/>
            <person name="Pitluck S."/>
            <person name="Chertkov O."/>
            <person name="Brettin T."/>
            <person name="Detter J.C."/>
            <person name="Han C."/>
            <person name="Kuske C.R."/>
            <person name="Schmutz J."/>
            <person name="Larimer F."/>
            <person name="Land M."/>
            <person name="Hauser L."/>
            <person name="Kyrpides N."/>
            <person name="Lykidis A."/>
            <person name="Emerson D."/>
            <person name="Richardson P."/>
        </authorList>
    </citation>
    <scope>NUCLEOTIDE SEQUENCE [LARGE SCALE GENOMIC DNA]</scope>
    <source>
        <strain evidence="2">ATCC 51168 / LMG 8142 / SP-6</strain>
    </source>
</reference>
<dbReference type="RefSeq" id="WP_012348481.1">
    <property type="nucleotide sequence ID" value="NC_010524.1"/>
</dbReference>
<proteinExistence type="predicted"/>
<dbReference type="AlphaFoldDB" id="B1Y3N1"/>
<dbReference type="EMBL" id="CP001013">
    <property type="protein sequence ID" value="ACB35734.1"/>
    <property type="molecule type" value="Genomic_DNA"/>
</dbReference>
<name>B1Y3N1_LEPCP</name>
<dbReference type="KEGG" id="lch:Lcho_3478"/>
<evidence type="ECO:0000313" key="1">
    <source>
        <dbReference type="EMBL" id="ACB35734.1"/>
    </source>
</evidence>
<protein>
    <submittedName>
        <fullName evidence="1">Uncharacterized protein</fullName>
    </submittedName>
</protein>
<sequence>MNELNIADALGADADDLAEIAVEMEDAGLTVRQVAAGRLQ</sequence>
<evidence type="ECO:0000313" key="2">
    <source>
        <dbReference type="Proteomes" id="UP000001693"/>
    </source>
</evidence>
<organism evidence="1 2">
    <name type="scientific">Leptothrix cholodnii (strain ATCC 51168 / LMG 8142 / SP-6)</name>
    <name type="common">Leptothrix discophora (strain SP-6)</name>
    <dbReference type="NCBI Taxonomy" id="395495"/>
    <lineage>
        <taxon>Bacteria</taxon>
        <taxon>Pseudomonadati</taxon>
        <taxon>Pseudomonadota</taxon>
        <taxon>Betaproteobacteria</taxon>
        <taxon>Burkholderiales</taxon>
        <taxon>Sphaerotilaceae</taxon>
        <taxon>Leptothrix</taxon>
    </lineage>
</organism>